<dbReference type="OrthoDB" id="9799894at2"/>
<sequence length="140" mass="15340">MIHYTLTCDQDHQFDSWFQSSSAYEKLRDAGQVSCVTCGSTKVRRSPMAPSISKGAEAPKGALTQPRSEAEEAMAALRRRVEENSDYVGLSFAREARAMHAGEAPERSIYGEAKPDEAKALIEDGIPVAPLPFLPKRKAN</sequence>
<dbReference type="EMBL" id="QETF01000003">
    <property type="protein sequence ID" value="PWG17845.1"/>
    <property type="molecule type" value="Genomic_DNA"/>
</dbReference>
<name>A0A2V1P5V0_9RHOB</name>
<dbReference type="Pfam" id="PF06676">
    <property type="entry name" value="DUF1178"/>
    <property type="match status" value="1"/>
</dbReference>
<accession>A0A2V1P5V0</accession>
<evidence type="ECO:0000256" key="1">
    <source>
        <dbReference type="SAM" id="MobiDB-lite"/>
    </source>
</evidence>
<reference evidence="3" key="1">
    <citation type="submission" date="2018-05" db="EMBL/GenBank/DDBJ databases">
        <authorList>
            <person name="Du Z."/>
            <person name="Wang X."/>
        </authorList>
    </citation>
    <scope>NUCLEOTIDE SEQUENCE [LARGE SCALE GENOMIC DNA]</scope>
    <source>
        <strain evidence="3">WDS4C29</strain>
    </source>
</reference>
<comment type="caution">
    <text evidence="2">The sequence shown here is derived from an EMBL/GenBank/DDBJ whole genome shotgun (WGS) entry which is preliminary data.</text>
</comment>
<dbReference type="Proteomes" id="UP000245293">
    <property type="component" value="Unassembled WGS sequence"/>
</dbReference>
<feature type="region of interest" description="Disordered" evidence="1">
    <location>
        <begin position="43"/>
        <end position="70"/>
    </location>
</feature>
<protein>
    <submittedName>
        <fullName evidence="2">DUF1178 domain-containing protein</fullName>
    </submittedName>
</protein>
<keyword evidence="3" id="KW-1185">Reference proteome</keyword>
<organism evidence="2 3">
    <name type="scientific">Salibaculum griseiflavum</name>
    <dbReference type="NCBI Taxonomy" id="1914409"/>
    <lineage>
        <taxon>Bacteria</taxon>
        <taxon>Pseudomonadati</taxon>
        <taxon>Pseudomonadota</taxon>
        <taxon>Alphaproteobacteria</taxon>
        <taxon>Rhodobacterales</taxon>
        <taxon>Roseobacteraceae</taxon>
        <taxon>Salibaculum</taxon>
    </lineage>
</organism>
<dbReference type="PIRSF" id="PIRSF032131">
    <property type="entry name" value="UCP032131"/>
    <property type="match status" value="1"/>
</dbReference>
<evidence type="ECO:0000313" key="2">
    <source>
        <dbReference type="EMBL" id="PWG17845.1"/>
    </source>
</evidence>
<dbReference type="InterPro" id="IPR009562">
    <property type="entry name" value="DUF1178"/>
</dbReference>
<gene>
    <name evidence="2" type="ORF">DFK10_03745</name>
</gene>
<dbReference type="AlphaFoldDB" id="A0A2V1P5V0"/>
<proteinExistence type="predicted"/>
<evidence type="ECO:0000313" key="3">
    <source>
        <dbReference type="Proteomes" id="UP000245293"/>
    </source>
</evidence>
<dbReference type="RefSeq" id="WP_109386751.1">
    <property type="nucleotide sequence ID" value="NZ_QETF01000003.1"/>
</dbReference>